<dbReference type="AlphaFoldDB" id="A0A2A5S5Y5"/>
<feature type="compositionally biased region" description="Basic and acidic residues" evidence="3">
    <location>
        <begin position="50"/>
        <end position="59"/>
    </location>
</feature>
<dbReference type="EMBL" id="JXJW01000001">
    <property type="protein sequence ID" value="PCS08862.1"/>
    <property type="molecule type" value="Genomic_DNA"/>
</dbReference>
<proteinExistence type="predicted"/>
<dbReference type="Proteomes" id="UP000218282">
    <property type="component" value="Unassembled WGS sequence"/>
</dbReference>
<dbReference type="PANTHER" id="PTHR34216">
    <property type="match status" value="1"/>
</dbReference>
<protein>
    <submittedName>
        <fullName evidence="5">Deacetylase</fullName>
    </submittedName>
</protein>
<feature type="compositionally biased region" description="Basic and acidic residues" evidence="3">
    <location>
        <begin position="66"/>
        <end position="77"/>
    </location>
</feature>
<dbReference type="GO" id="GO:0005975">
    <property type="term" value="P:carbohydrate metabolic process"/>
    <property type="evidence" value="ECO:0007669"/>
    <property type="project" value="InterPro"/>
</dbReference>
<dbReference type="RefSeq" id="WP_096813523.1">
    <property type="nucleotide sequence ID" value="NZ_JXJW01000001.1"/>
</dbReference>
<dbReference type="Pfam" id="PF01522">
    <property type="entry name" value="Polysacc_deac_1"/>
    <property type="match status" value="1"/>
</dbReference>
<keyword evidence="6" id="KW-1185">Reference proteome</keyword>
<feature type="domain" description="NodB homology" evidence="4">
    <location>
        <begin position="142"/>
        <end position="302"/>
    </location>
</feature>
<dbReference type="Gene3D" id="3.20.20.370">
    <property type="entry name" value="Glycoside hydrolase/deacetylase"/>
    <property type="match status" value="1"/>
</dbReference>
<sequence length="302" mass="32998">MKKILAISFFILLAALASVLIFQVVASKTGQSVNRPIKLSSQTTNKVVTKRSDTSKKDPTSPALAPEDKQKTEPKWTKSDTPIKFPILMYHHIADVVNGNTLFVPANEFKMEMTALKKAGYYTLSPDEAYRVLTTNEKPADKIVWVTFDDGYKNAQSTAVPILTELGMKGSFFIITGMVGNEDKMADSGLLAIKSNPLMSLGSHTVNHPDLQYATHETATKELTDSKAYLDKLLQQDTSVICYPSGRYNAQTPAIATAAGYKLGLTTHHGLASSADGLLSLNRVRVAFGQTETSFMTLIDNQ</sequence>
<comment type="subcellular location">
    <subcellularLocation>
        <location evidence="1">Secreted</location>
    </subcellularLocation>
</comment>
<gene>
    <name evidence="5" type="ORF">RU86_GL000098</name>
</gene>
<organism evidence="5 6">
    <name type="scientific">Pseudolactococcus piscium</name>
    <dbReference type="NCBI Taxonomy" id="1364"/>
    <lineage>
        <taxon>Bacteria</taxon>
        <taxon>Bacillati</taxon>
        <taxon>Bacillota</taxon>
        <taxon>Bacilli</taxon>
        <taxon>Lactobacillales</taxon>
        <taxon>Streptococcaceae</taxon>
        <taxon>Pseudolactococcus</taxon>
    </lineage>
</organism>
<evidence type="ECO:0000313" key="6">
    <source>
        <dbReference type="Proteomes" id="UP000218282"/>
    </source>
</evidence>
<dbReference type="GO" id="GO:0016810">
    <property type="term" value="F:hydrolase activity, acting on carbon-nitrogen (but not peptide) bonds"/>
    <property type="evidence" value="ECO:0007669"/>
    <property type="project" value="InterPro"/>
</dbReference>
<dbReference type="PROSITE" id="PS51677">
    <property type="entry name" value="NODB"/>
    <property type="match status" value="1"/>
</dbReference>
<evidence type="ECO:0000313" key="5">
    <source>
        <dbReference type="EMBL" id="PCS08862.1"/>
    </source>
</evidence>
<dbReference type="InterPro" id="IPR051398">
    <property type="entry name" value="Polysacch_Deacetylase"/>
</dbReference>
<feature type="region of interest" description="Disordered" evidence="3">
    <location>
        <begin position="41"/>
        <end position="77"/>
    </location>
</feature>
<dbReference type="PANTHER" id="PTHR34216:SF3">
    <property type="entry name" value="POLY-BETA-1,6-N-ACETYL-D-GLUCOSAMINE N-DEACETYLASE"/>
    <property type="match status" value="1"/>
</dbReference>
<reference evidence="5 6" key="1">
    <citation type="submission" date="2014-12" db="EMBL/GenBank/DDBJ databases">
        <title>Draft genome sequences of 10 type strains of Lactococcus.</title>
        <authorList>
            <person name="Sun Z."/>
            <person name="Zhong Z."/>
            <person name="Liu W."/>
            <person name="Zhang W."/>
            <person name="Zhang H."/>
        </authorList>
    </citation>
    <scope>NUCLEOTIDE SEQUENCE [LARGE SCALE GENOMIC DNA]</scope>
    <source>
        <strain evidence="5 6">DSM 6634</strain>
    </source>
</reference>
<accession>A0A2A5S5Y5</accession>
<evidence type="ECO:0000259" key="4">
    <source>
        <dbReference type="PROSITE" id="PS51677"/>
    </source>
</evidence>
<evidence type="ECO:0000256" key="2">
    <source>
        <dbReference type="ARBA" id="ARBA00022729"/>
    </source>
</evidence>
<evidence type="ECO:0000256" key="1">
    <source>
        <dbReference type="ARBA" id="ARBA00004613"/>
    </source>
</evidence>
<evidence type="ECO:0000256" key="3">
    <source>
        <dbReference type="SAM" id="MobiDB-lite"/>
    </source>
</evidence>
<keyword evidence="2" id="KW-0732">Signal</keyword>
<dbReference type="SUPFAM" id="SSF88713">
    <property type="entry name" value="Glycoside hydrolase/deacetylase"/>
    <property type="match status" value="1"/>
</dbReference>
<dbReference type="InterPro" id="IPR011330">
    <property type="entry name" value="Glyco_hydro/deAcase_b/a-brl"/>
</dbReference>
<dbReference type="GO" id="GO:0005576">
    <property type="term" value="C:extracellular region"/>
    <property type="evidence" value="ECO:0007669"/>
    <property type="project" value="UniProtKB-SubCell"/>
</dbReference>
<dbReference type="CDD" id="cd10918">
    <property type="entry name" value="CE4_NodB_like_5s_6s"/>
    <property type="match status" value="1"/>
</dbReference>
<dbReference type="InterPro" id="IPR002509">
    <property type="entry name" value="NODB_dom"/>
</dbReference>
<name>A0A2A5S5Y5_9LACT</name>
<comment type="caution">
    <text evidence="5">The sequence shown here is derived from an EMBL/GenBank/DDBJ whole genome shotgun (WGS) entry which is preliminary data.</text>
</comment>